<dbReference type="KEGG" id="acad:UA74_12010"/>
<keyword evidence="3" id="KW-1185">Reference proteome</keyword>
<dbReference type="Pfam" id="PF05988">
    <property type="entry name" value="DUF899"/>
    <property type="match status" value="1"/>
</dbReference>
<proteinExistence type="predicted"/>
<dbReference type="Proteomes" id="UP000185511">
    <property type="component" value="Chromosome"/>
</dbReference>
<dbReference type="Gene3D" id="3.40.30.10">
    <property type="entry name" value="Glutaredoxin"/>
    <property type="match status" value="1"/>
</dbReference>
<evidence type="ECO:0000313" key="2">
    <source>
        <dbReference type="EMBL" id="APU14462.1"/>
    </source>
</evidence>
<organism evidence="2 3">
    <name type="scientific">Actinoalloteichus fjordicus</name>
    <dbReference type="NCBI Taxonomy" id="1612552"/>
    <lineage>
        <taxon>Bacteria</taxon>
        <taxon>Bacillati</taxon>
        <taxon>Actinomycetota</taxon>
        <taxon>Actinomycetes</taxon>
        <taxon>Pseudonocardiales</taxon>
        <taxon>Pseudonocardiaceae</taxon>
        <taxon>Actinoalloteichus</taxon>
    </lineage>
</organism>
<gene>
    <name evidence="2" type="ORF">UA74_12010</name>
</gene>
<dbReference type="RefSeq" id="WP_075764382.1">
    <property type="nucleotide sequence ID" value="NZ_CP016076.1"/>
</dbReference>
<protein>
    <submittedName>
        <fullName evidence="2">Uncharacterized protein</fullName>
    </submittedName>
</protein>
<feature type="region of interest" description="Disordered" evidence="1">
    <location>
        <begin position="198"/>
        <end position="259"/>
    </location>
</feature>
<accession>A0AAC9LD19</accession>
<sequence length="259" mass="27905">MERPCDGTAEGSRLARDRLIAAERVLWEAAAEFGSARRALPAGPAVQSATPLTTASGKPVTLAGLFGARRILVAYHLRFDEGWTRPCPDSARWADGLDSLVPHLESEAAVAVFSPASPGALAAEAERRGWRRAALVSTQPGRLTEELGLRHELGLRAAISLFRWTDDGTLRRNVFAADVPGGPWSLLDLLLPGRQADRDDLDGLGEPRGPDRVEPARDERRWEAALPEQTGPAVAAVDETDTDRGEVLRDADWATTPPG</sequence>
<evidence type="ECO:0000256" key="1">
    <source>
        <dbReference type="SAM" id="MobiDB-lite"/>
    </source>
</evidence>
<name>A0AAC9LD19_9PSEU</name>
<evidence type="ECO:0000313" key="3">
    <source>
        <dbReference type="Proteomes" id="UP000185511"/>
    </source>
</evidence>
<dbReference type="InterPro" id="IPR010296">
    <property type="entry name" value="DUF899_thioredox"/>
</dbReference>
<feature type="compositionally biased region" description="Basic and acidic residues" evidence="1">
    <location>
        <begin position="208"/>
        <end position="223"/>
    </location>
</feature>
<reference evidence="3" key="1">
    <citation type="submission" date="2016-06" db="EMBL/GenBank/DDBJ databases">
        <title>Complete genome sequence of Actinoalloteichus fjordicus DSM 46855 (=ADI127-17), type strain of the new species Actinoalloteichus fjordicus.</title>
        <authorList>
            <person name="Ruckert C."/>
            <person name="Nouioui I."/>
            <person name="Willmese J."/>
            <person name="van Wezel G."/>
            <person name="Klenk H.-P."/>
            <person name="Kalinowski J."/>
            <person name="Zotchev S.B."/>
        </authorList>
    </citation>
    <scope>NUCLEOTIDE SEQUENCE [LARGE SCALE GENOMIC DNA]</scope>
    <source>
        <strain evidence="3">ADI127-7</strain>
    </source>
</reference>
<dbReference type="EMBL" id="CP016076">
    <property type="protein sequence ID" value="APU14462.1"/>
    <property type="molecule type" value="Genomic_DNA"/>
</dbReference>
<feature type="compositionally biased region" description="Basic and acidic residues" evidence="1">
    <location>
        <begin position="242"/>
        <end position="252"/>
    </location>
</feature>
<dbReference type="AlphaFoldDB" id="A0AAC9LD19"/>